<reference evidence="2 3" key="1">
    <citation type="submission" date="2017-03" db="EMBL/GenBank/DDBJ databases">
        <title>Genome Survey of Euroglyphus maynei.</title>
        <authorList>
            <person name="Arlian L.G."/>
            <person name="Morgan M.S."/>
            <person name="Rider S.D."/>
        </authorList>
    </citation>
    <scope>NUCLEOTIDE SEQUENCE [LARGE SCALE GENOMIC DNA]</scope>
    <source>
        <strain evidence="2">Arlian Lab</strain>
        <tissue evidence="2">Whole body</tissue>
    </source>
</reference>
<feature type="region of interest" description="Disordered" evidence="1">
    <location>
        <begin position="43"/>
        <end position="63"/>
    </location>
</feature>
<sequence>GDLCDDYDDDVSEANESLFSNSLLENTTGSIFEHHETDMKSIGNKTPEFDQSSEASSMNTTSHKCPNSPFDISSSFDLAIIDFDDYNLGRLFSFEYVGKLICLKYLLKGGEQGQLMTDVEVRVAIKSFINRSALSKNFIGKNFKFKK</sequence>
<protein>
    <submittedName>
        <fullName evidence="2">Uncharacterized protein</fullName>
    </submittedName>
</protein>
<feature type="non-terminal residue" evidence="2">
    <location>
        <position position="1"/>
    </location>
</feature>
<feature type="compositionally biased region" description="Polar residues" evidence="1">
    <location>
        <begin position="49"/>
        <end position="63"/>
    </location>
</feature>
<dbReference type="Proteomes" id="UP000194236">
    <property type="component" value="Unassembled WGS sequence"/>
</dbReference>
<keyword evidence="3" id="KW-1185">Reference proteome</keyword>
<accession>A0A1Y3BTE3</accession>
<evidence type="ECO:0000313" key="2">
    <source>
        <dbReference type="EMBL" id="OTF83073.1"/>
    </source>
</evidence>
<evidence type="ECO:0000313" key="3">
    <source>
        <dbReference type="Proteomes" id="UP000194236"/>
    </source>
</evidence>
<organism evidence="2 3">
    <name type="scientific">Euroglyphus maynei</name>
    <name type="common">Mayne's house dust mite</name>
    <dbReference type="NCBI Taxonomy" id="6958"/>
    <lineage>
        <taxon>Eukaryota</taxon>
        <taxon>Metazoa</taxon>
        <taxon>Ecdysozoa</taxon>
        <taxon>Arthropoda</taxon>
        <taxon>Chelicerata</taxon>
        <taxon>Arachnida</taxon>
        <taxon>Acari</taxon>
        <taxon>Acariformes</taxon>
        <taxon>Sarcoptiformes</taxon>
        <taxon>Astigmata</taxon>
        <taxon>Psoroptidia</taxon>
        <taxon>Analgoidea</taxon>
        <taxon>Pyroglyphidae</taxon>
        <taxon>Pyroglyphinae</taxon>
        <taxon>Euroglyphus</taxon>
    </lineage>
</organism>
<gene>
    <name evidence="2" type="ORF">BLA29_012680</name>
</gene>
<name>A0A1Y3BTE3_EURMA</name>
<comment type="caution">
    <text evidence="2">The sequence shown here is derived from an EMBL/GenBank/DDBJ whole genome shotgun (WGS) entry which is preliminary data.</text>
</comment>
<evidence type="ECO:0000256" key="1">
    <source>
        <dbReference type="SAM" id="MobiDB-lite"/>
    </source>
</evidence>
<dbReference type="AlphaFoldDB" id="A0A1Y3BTE3"/>
<dbReference type="EMBL" id="MUJZ01005292">
    <property type="protein sequence ID" value="OTF83073.1"/>
    <property type="molecule type" value="Genomic_DNA"/>
</dbReference>
<proteinExistence type="predicted"/>